<organism evidence="7 8">
    <name type="scientific">Nocardiopsis eucommiae</name>
    <dbReference type="NCBI Taxonomy" id="2831970"/>
    <lineage>
        <taxon>Bacteria</taxon>
        <taxon>Bacillati</taxon>
        <taxon>Actinomycetota</taxon>
        <taxon>Actinomycetes</taxon>
        <taxon>Streptosporangiales</taxon>
        <taxon>Nocardiopsidaceae</taxon>
        <taxon>Nocardiopsis</taxon>
    </lineage>
</organism>
<keyword evidence="8" id="KW-1185">Reference proteome</keyword>
<evidence type="ECO:0000256" key="4">
    <source>
        <dbReference type="ARBA" id="ARBA00023194"/>
    </source>
</evidence>
<dbReference type="InterPro" id="IPR030953">
    <property type="entry name" value="Glycosyl_450act"/>
</dbReference>
<dbReference type="EMBL" id="CP074402">
    <property type="protein sequence ID" value="QVJ02396.1"/>
    <property type="molecule type" value="Genomic_DNA"/>
</dbReference>
<protein>
    <submittedName>
        <fullName evidence="7">Activator-dependent family glycosyltransferase</fullName>
    </submittedName>
</protein>
<evidence type="ECO:0000256" key="3">
    <source>
        <dbReference type="ARBA" id="ARBA00022679"/>
    </source>
</evidence>
<evidence type="ECO:0000313" key="8">
    <source>
        <dbReference type="Proteomes" id="UP000682416"/>
    </source>
</evidence>
<sequence>MRVLIAAYSEKTHFYNLVPIAWALRTAGHEVRVVSQPSLTSTIVEAGLTAVAVGRDHSFMEVMESKEEDEGWADRVTSVMTDPENTDWEGLYDFFEDATVNSFRTFNDGWVDELVEYAREWRPDLVLWEAFTFAGAVAARVVGAAHVRVLWGADVLTRARHRFVSLLEKRSPEDRSDPLGEWLGEILGRYGHTFDEEIVTGQRVLDQAPTSMRLPDQAHTVPVRYVPYNGPAEVPSWLLEPPRKPRVCVTAGMSMRNFFGFDMIPLEILQPFADLDVEVVATLVPGEGGVPDLPPNVRLVDFVPMNALLPTCSAVVHIGGAGVVSTALLHGVPQLTLVPGLWDTVVRARALRDNGAGLLLMPGEDSPEAVRDNVRRLVEEPSFREAAELLRQEVLSQPTPNDVVPLLEELCGHRGTPR</sequence>
<evidence type="ECO:0000259" key="6">
    <source>
        <dbReference type="Pfam" id="PF21036"/>
    </source>
</evidence>
<dbReference type="GO" id="GO:0017000">
    <property type="term" value="P:antibiotic biosynthetic process"/>
    <property type="evidence" value="ECO:0007669"/>
    <property type="project" value="UniProtKB-KW"/>
</dbReference>
<dbReference type="CDD" id="cd03784">
    <property type="entry name" value="GT1_Gtf-like"/>
    <property type="match status" value="1"/>
</dbReference>
<dbReference type="InterPro" id="IPR050426">
    <property type="entry name" value="Glycosyltransferase_28"/>
</dbReference>
<feature type="domain" description="Erythromycin biosynthesis protein CIII-like C-terminal" evidence="5">
    <location>
        <begin position="268"/>
        <end position="410"/>
    </location>
</feature>
<dbReference type="FunFam" id="3.40.50.2000:FF:000072">
    <property type="entry name" value="Glycosyl transferase"/>
    <property type="match status" value="1"/>
</dbReference>
<evidence type="ECO:0000256" key="1">
    <source>
        <dbReference type="ARBA" id="ARBA00006962"/>
    </source>
</evidence>
<dbReference type="GO" id="GO:0016758">
    <property type="term" value="F:hexosyltransferase activity"/>
    <property type="evidence" value="ECO:0007669"/>
    <property type="project" value="UniProtKB-ARBA"/>
</dbReference>
<reference evidence="7" key="1">
    <citation type="submission" date="2021-05" db="EMBL/GenBank/DDBJ databases">
        <authorList>
            <person name="Kaiqin L."/>
            <person name="Jian G."/>
        </authorList>
    </citation>
    <scope>NUCLEOTIDE SEQUENCE</scope>
    <source>
        <strain evidence="7">HDS5</strain>
    </source>
</reference>
<keyword evidence="2" id="KW-0328">Glycosyltransferase</keyword>
<dbReference type="InterPro" id="IPR010610">
    <property type="entry name" value="EryCIII-like_C"/>
</dbReference>
<keyword evidence="4" id="KW-0045">Antibiotic biosynthesis</keyword>
<dbReference type="KEGG" id="nec:KGD82_07545"/>
<keyword evidence="3" id="KW-0808">Transferase</keyword>
<dbReference type="PANTHER" id="PTHR48050:SF13">
    <property type="entry name" value="STEROL 3-BETA-GLUCOSYLTRANSFERASE UGT80A2"/>
    <property type="match status" value="1"/>
</dbReference>
<comment type="similarity">
    <text evidence="1">Belongs to the glycosyltransferase 28 family.</text>
</comment>
<dbReference type="SUPFAM" id="SSF53756">
    <property type="entry name" value="UDP-Glycosyltransferase/glycogen phosphorylase"/>
    <property type="match status" value="1"/>
</dbReference>
<evidence type="ECO:0000259" key="5">
    <source>
        <dbReference type="Pfam" id="PF06722"/>
    </source>
</evidence>
<dbReference type="Pfam" id="PF21036">
    <property type="entry name" value="EryCIII-like_N"/>
    <property type="match status" value="1"/>
</dbReference>
<dbReference type="InterPro" id="IPR002213">
    <property type="entry name" value="UDP_glucos_trans"/>
</dbReference>
<dbReference type="PANTHER" id="PTHR48050">
    <property type="entry name" value="STEROL 3-BETA-GLUCOSYLTRANSFERASE"/>
    <property type="match status" value="1"/>
</dbReference>
<dbReference type="InterPro" id="IPR048284">
    <property type="entry name" value="EryCIII-like_N"/>
</dbReference>
<gene>
    <name evidence="7" type="ORF">KGD82_07545</name>
</gene>
<dbReference type="GO" id="GO:0008194">
    <property type="term" value="F:UDP-glycosyltransferase activity"/>
    <property type="evidence" value="ECO:0007669"/>
    <property type="project" value="InterPro"/>
</dbReference>
<dbReference type="Proteomes" id="UP000682416">
    <property type="component" value="Chromosome"/>
</dbReference>
<dbReference type="NCBIfam" id="TIGR04516">
    <property type="entry name" value="glycosyl_450act"/>
    <property type="match status" value="1"/>
</dbReference>
<evidence type="ECO:0000256" key="2">
    <source>
        <dbReference type="ARBA" id="ARBA00022676"/>
    </source>
</evidence>
<feature type="domain" description="Erythromycin biosynthesis protein CIII-like N-terminal" evidence="6">
    <location>
        <begin position="22"/>
        <end position="252"/>
    </location>
</feature>
<dbReference type="AlphaFoldDB" id="A0A975LAW6"/>
<evidence type="ECO:0000313" key="7">
    <source>
        <dbReference type="EMBL" id="QVJ02396.1"/>
    </source>
</evidence>
<dbReference type="Gene3D" id="3.40.50.2000">
    <property type="entry name" value="Glycogen Phosphorylase B"/>
    <property type="match status" value="2"/>
</dbReference>
<proteinExistence type="inferred from homology"/>
<dbReference type="Pfam" id="PF06722">
    <property type="entry name" value="EryCIII-like_C"/>
    <property type="match status" value="1"/>
</dbReference>
<accession>A0A975LAW6</accession>
<name>A0A975LAW6_9ACTN</name>